<dbReference type="EMBL" id="BMZB01000004">
    <property type="protein sequence ID" value="GGZ40428.1"/>
    <property type="molecule type" value="Genomic_DNA"/>
</dbReference>
<comment type="caution">
    <text evidence="2">The sequence shown here is derived from an EMBL/GenBank/DDBJ whole genome shotgun (WGS) entry which is preliminary data.</text>
</comment>
<feature type="domain" description="DUF4166" evidence="1">
    <location>
        <begin position="18"/>
        <end position="195"/>
    </location>
</feature>
<proteinExistence type="predicted"/>
<sequence>MTDKPIFEAVFGGAWPHLPSVFKAHYANRPFTNDKVQVDGLMKVELSALAKALAPLMRLTKALVPQSGDNIPVTVTFNSEPDGDGFRFDREFRFPERKPYHFRSRMVAAGEGDIIEWMPSGIGWHARYGFDGEKVTMHHRGYKVRMLGLELPVPLEWLIGRGYAEERAIDDTQFEMYMDLRHAWFGRIYAYSGTFTVTSMRLS</sequence>
<evidence type="ECO:0000313" key="3">
    <source>
        <dbReference type="Proteomes" id="UP000662572"/>
    </source>
</evidence>
<protein>
    <recommendedName>
        <fullName evidence="1">DUF4166 domain-containing protein</fullName>
    </recommendedName>
</protein>
<organism evidence="2 3">
    <name type="scientific">Asticcacaulis endophyticus</name>
    <dbReference type="NCBI Taxonomy" id="1395890"/>
    <lineage>
        <taxon>Bacteria</taxon>
        <taxon>Pseudomonadati</taxon>
        <taxon>Pseudomonadota</taxon>
        <taxon>Alphaproteobacteria</taxon>
        <taxon>Caulobacterales</taxon>
        <taxon>Caulobacteraceae</taxon>
        <taxon>Asticcacaulis</taxon>
    </lineage>
</organism>
<dbReference type="AlphaFoldDB" id="A0A918UWD9"/>
<dbReference type="RefSeq" id="WP_229807777.1">
    <property type="nucleotide sequence ID" value="NZ_BMZB01000004.1"/>
</dbReference>
<dbReference type="Pfam" id="PF13761">
    <property type="entry name" value="DUF4166"/>
    <property type="match status" value="1"/>
</dbReference>
<evidence type="ECO:0000259" key="1">
    <source>
        <dbReference type="Pfam" id="PF13761"/>
    </source>
</evidence>
<dbReference type="Proteomes" id="UP000662572">
    <property type="component" value="Unassembled WGS sequence"/>
</dbReference>
<name>A0A918UWD9_9CAUL</name>
<dbReference type="InterPro" id="IPR025311">
    <property type="entry name" value="DUF4166"/>
</dbReference>
<keyword evidence="3" id="KW-1185">Reference proteome</keyword>
<reference evidence="2" key="1">
    <citation type="journal article" date="2014" name="Int. J. Syst. Evol. Microbiol.">
        <title>Complete genome sequence of Corynebacterium casei LMG S-19264T (=DSM 44701T), isolated from a smear-ripened cheese.</title>
        <authorList>
            <consortium name="US DOE Joint Genome Institute (JGI-PGF)"/>
            <person name="Walter F."/>
            <person name="Albersmeier A."/>
            <person name="Kalinowski J."/>
            <person name="Ruckert C."/>
        </authorList>
    </citation>
    <scope>NUCLEOTIDE SEQUENCE</scope>
    <source>
        <strain evidence="2">KCTC 32296</strain>
    </source>
</reference>
<reference evidence="2" key="2">
    <citation type="submission" date="2020-09" db="EMBL/GenBank/DDBJ databases">
        <authorList>
            <person name="Sun Q."/>
            <person name="Kim S."/>
        </authorList>
    </citation>
    <scope>NUCLEOTIDE SEQUENCE</scope>
    <source>
        <strain evidence="2">KCTC 32296</strain>
    </source>
</reference>
<evidence type="ECO:0000313" key="2">
    <source>
        <dbReference type="EMBL" id="GGZ40428.1"/>
    </source>
</evidence>
<accession>A0A918UWD9</accession>
<gene>
    <name evidence="2" type="ORF">GCM10011273_28950</name>
</gene>